<dbReference type="InterPro" id="IPR051049">
    <property type="entry name" value="Dienelactone_hydrolase-like"/>
</dbReference>
<proteinExistence type="predicted"/>
<dbReference type="Gene3D" id="3.10.450.50">
    <property type="match status" value="1"/>
</dbReference>
<dbReference type="InterPro" id="IPR029058">
    <property type="entry name" value="AB_hydrolase_fold"/>
</dbReference>
<dbReference type="PANTHER" id="PTHR46623">
    <property type="entry name" value="CARBOXYMETHYLENEBUTENOLIDASE-RELATED"/>
    <property type="match status" value="1"/>
</dbReference>
<dbReference type="OrthoDB" id="62567at2"/>
<dbReference type="SUPFAM" id="SSF53474">
    <property type="entry name" value="alpha/beta-Hydrolases"/>
    <property type="match status" value="1"/>
</dbReference>
<evidence type="ECO:0000313" key="2">
    <source>
        <dbReference type="EMBL" id="PYE27394.1"/>
    </source>
</evidence>
<protein>
    <submittedName>
        <fullName evidence="2">Carboxymethylenebutenolidase</fullName>
    </submittedName>
</protein>
<dbReference type="RefSeq" id="WP_110854303.1">
    <property type="nucleotide sequence ID" value="NZ_QJSQ01000002.1"/>
</dbReference>
<dbReference type="PANTHER" id="PTHR46623:SF6">
    <property type="entry name" value="ALPHA_BETA-HYDROLASES SUPERFAMILY PROTEIN"/>
    <property type="match status" value="1"/>
</dbReference>
<dbReference type="Pfam" id="PF01738">
    <property type="entry name" value="DLH"/>
    <property type="match status" value="1"/>
</dbReference>
<dbReference type="GO" id="GO:0016787">
    <property type="term" value="F:hydrolase activity"/>
    <property type="evidence" value="ECO:0007669"/>
    <property type="project" value="InterPro"/>
</dbReference>
<dbReference type="Gene3D" id="3.40.50.1820">
    <property type="entry name" value="alpha/beta hydrolase"/>
    <property type="match status" value="1"/>
</dbReference>
<evidence type="ECO:0000313" key="3">
    <source>
        <dbReference type="Proteomes" id="UP000247772"/>
    </source>
</evidence>
<dbReference type="Proteomes" id="UP000247772">
    <property type="component" value="Unassembled WGS sequence"/>
</dbReference>
<dbReference type="SUPFAM" id="SSF54427">
    <property type="entry name" value="NTF2-like"/>
    <property type="match status" value="1"/>
</dbReference>
<reference evidence="2 3" key="1">
    <citation type="submission" date="2018-06" db="EMBL/GenBank/DDBJ databases">
        <title>Genomic Encyclopedia of Type Strains, Phase IV (KMG-V): Genome sequencing to study the core and pangenomes of soil and plant-associated prokaryotes.</title>
        <authorList>
            <person name="Whitman W."/>
        </authorList>
    </citation>
    <scope>NUCLEOTIDE SEQUENCE [LARGE SCALE GENOMIC DNA]</scope>
    <source>
        <strain evidence="2 3">SRCL-318</strain>
    </source>
</reference>
<accession>A0A2V4U917</accession>
<evidence type="ECO:0000259" key="1">
    <source>
        <dbReference type="Pfam" id="PF01738"/>
    </source>
</evidence>
<feature type="domain" description="Dienelactone hydrolase" evidence="1">
    <location>
        <begin position="16"/>
        <end position="230"/>
    </location>
</feature>
<gene>
    <name evidence="2" type="ORF">C7410_10277</name>
</gene>
<organism evidence="2 3">
    <name type="scientific">Paraburkholderia silvatlantica</name>
    <dbReference type="NCBI Taxonomy" id="321895"/>
    <lineage>
        <taxon>Bacteria</taxon>
        <taxon>Pseudomonadati</taxon>
        <taxon>Pseudomonadota</taxon>
        <taxon>Betaproteobacteria</taxon>
        <taxon>Burkholderiales</taxon>
        <taxon>Burkholderiaceae</taxon>
        <taxon>Paraburkholderia</taxon>
    </lineage>
</organism>
<dbReference type="AlphaFoldDB" id="A0A2V4U917"/>
<dbReference type="EMBL" id="QJSQ01000002">
    <property type="protein sequence ID" value="PYE27394.1"/>
    <property type="molecule type" value="Genomic_DNA"/>
</dbReference>
<dbReference type="InterPro" id="IPR032710">
    <property type="entry name" value="NTF2-like_dom_sf"/>
</dbReference>
<dbReference type="InterPro" id="IPR002925">
    <property type="entry name" value="Dienelactn_hydro"/>
</dbReference>
<comment type="caution">
    <text evidence="2">The sequence shown here is derived from an EMBL/GenBank/DDBJ whole genome shotgun (WGS) entry which is preliminary data.</text>
</comment>
<name>A0A2V4U917_9BURK</name>
<sequence length="413" mass="45952">MNGQWTQVKSHDGGEFRAYTALPPEGSGPGLVLLQEIFGVNGYMRALADRYAEEGYVVMVPDLFWRLEPNVDLGYEGADAQKAFSLYERFDVDLAMQDVARTLAALRAHAQHRGKVGVVGFCLGGKLAYLSAARTDVDCAIGYYAVGLENHLDEAARITCPLMLHFGADDAHCDAVTRERIAQGLAGKPHVELYTYPGCDHAFASSSRKTYDKPATMMAYSRTLAMLRRVLGPIYDFNALWEAHCYHEFVARNPSDVMPTMVAQPYVNHIPTMTGGVGHDELKRFYTHHFVHSNPQDTRLIPISRTIGSDRVVDEFIFCCTHDREIDWLLPGLAPTGKYFEVPMLAVICFRGNKLYNEHIYWDQASVLAQIGAIDPTGLPIAGAQSAKKLLDETLPSNTLMARAWRESEGKPF</sequence>